<keyword evidence="3" id="KW-1185">Reference proteome</keyword>
<reference evidence="2 3" key="1">
    <citation type="submission" date="2017-03" db="EMBL/GenBank/DDBJ databases">
        <title>Complete genome sequence of Candidatus 'Thiodictyon syntrophicum' sp. nov. strain Cad16T, a photolithoautotroph purple sulfur bacterium isolated from an alpine meromictic lake.</title>
        <authorList>
            <person name="Luedin S.M."/>
            <person name="Pothier J.F."/>
            <person name="Danza F."/>
            <person name="Storelli N."/>
            <person name="Wittwer M."/>
            <person name="Tonolla M."/>
        </authorList>
    </citation>
    <scope>NUCLEOTIDE SEQUENCE [LARGE SCALE GENOMIC DNA]</scope>
    <source>
        <strain evidence="2 3">Cad16T</strain>
    </source>
</reference>
<gene>
    <name evidence="2" type="ORF">THSYN_16540</name>
</gene>
<evidence type="ECO:0000313" key="2">
    <source>
        <dbReference type="EMBL" id="AUB82393.1"/>
    </source>
</evidence>
<organism evidence="2 3">
    <name type="scientific">Candidatus Thiodictyon syntrophicum</name>
    <dbReference type="NCBI Taxonomy" id="1166950"/>
    <lineage>
        <taxon>Bacteria</taxon>
        <taxon>Pseudomonadati</taxon>
        <taxon>Pseudomonadota</taxon>
        <taxon>Gammaproteobacteria</taxon>
        <taxon>Chromatiales</taxon>
        <taxon>Chromatiaceae</taxon>
        <taxon>Thiodictyon</taxon>
    </lineage>
</organism>
<dbReference type="SUPFAM" id="SSF47598">
    <property type="entry name" value="Ribbon-helix-helix"/>
    <property type="match status" value="1"/>
</dbReference>
<proteinExistence type="predicted"/>
<name>A0A2K8U9X2_9GAMM</name>
<dbReference type="InterPro" id="IPR053853">
    <property type="entry name" value="FitA-like_RHH"/>
</dbReference>
<dbReference type="Proteomes" id="UP000232638">
    <property type="component" value="Chromosome"/>
</dbReference>
<dbReference type="InterPro" id="IPR013321">
    <property type="entry name" value="Arc_rbn_hlx_hlx"/>
</dbReference>
<dbReference type="EMBL" id="CP020370">
    <property type="protein sequence ID" value="AUB82393.1"/>
    <property type="molecule type" value="Genomic_DNA"/>
</dbReference>
<dbReference type="KEGG" id="tsy:THSYN_16540"/>
<dbReference type="InterPro" id="IPR010985">
    <property type="entry name" value="Ribbon_hlx_hlx"/>
</dbReference>
<dbReference type="OrthoDB" id="2389872at2"/>
<dbReference type="Gene3D" id="1.10.1220.10">
    <property type="entry name" value="Met repressor-like"/>
    <property type="match status" value="1"/>
</dbReference>
<dbReference type="GO" id="GO:0006355">
    <property type="term" value="P:regulation of DNA-templated transcription"/>
    <property type="evidence" value="ECO:0007669"/>
    <property type="project" value="InterPro"/>
</dbReference>
<evidence type="ECO:0000259" key="1">
    <source>
        <dbReference type="Pfam" id="PF22513"/>
    </source>
</evidence>
<protein>
    <recommendedName>
        <fullName evidence="1">Antitoxin FitA-like ribbon-helix-helix domain-containing protein</fullName>
    </recommendedName>
</protein>
<feature type="domain" description="Antitoxin FitA-like ribbon-helix-helix" evidence="1">
    <location>
        <begin position="2"/>
        <end position="37"/>
    </location>
</feature>
<sequence length="87" mass="9814">MPTLVLRNVPDDLYGRLKQAAADHRCSMAQEAIVTLASGLAEPLDVPRRLTVEESLDWLKAEVWTLPVLDRRSEDEILGYNADGHWD</sequence>
<accession>A0A2K8U9X2</accession>
<evidence type="ECO:0000313" key="3">
    <source>
        <dbReference type="Proteomes" id="UP000232638"/>
    </source>
</evidence>
<dbReference type="RefSeq" id="WP_100920125.1">
    <property type="nucleotide sequence ID" value="NZ_CP020370.1"/>
</dbReference>
<dbReference type="Pfam" id="PF22513">
    <property type="entry name" value="FitA-like_RHH"/>
    <property type="match status" value="1"/>
</dbReference>
<dbReference type="AlphaFoldDB" id="A0A2K8U9X2"/>